<keyword evidence="3" id="KW-1185">Reference proteome</keyword>
<dbReference type="InterPro" id="IPR036322">
    <property type="entry name" value="WD40_repeat_dom_sf"/>
</dbReference>
<evidence type="ECO:0000259" key="1">
    <source>
        <dbReference type="PROSITE" id="PS50181"/>
    </source>
</evidence>
<comment type="caution">
    <text evidence="2">The sequence shown here is derived from an EMBL/GenBank/DDBJ whole genome shotgun (WGS) entry which is preliminary data.</text>
</comment>
<dbReference type="Gene3D" id="2.130.10.10">
    <property type="entry name" value="YVTN repeat-like/Quinoprotein amine dehydrogenase"/>
    <property type="match status" value="1"/>
</dbReference>
<dbReference type="AlphaFoldDB" id="A0A1J4MAB1"/>
<feature type="domain" description="F-box" evidence="1">
    <location>
        <begin position="1"/>
        <end position="44"/>
    </location>
</feature>
<evidence type="ECO:0000313" key="3">
    <source>
        <dbReference type="Proteomes" id="UP000186804"/>
    </source>
</evidence>
<dbReference type="Proteomes" id="UP000186804">
    <property type="component" value="Unassembled WGS sequence"/>
</dbReference>
<dbReference type="InterPro" id="IPR001810">
    <property type="entry name" value="F-box_dom"/>
</dbReference>
<organism evidence="2 3">
    <name type="scientific">Cryptosporidium andersoni</name>
    <dbReference type="NCBI Taxonomy" id="117008"/>
    <lineage>
        <taxon>Eukaryota</taxon>
        <taxon>Sar</taxon>
        <taxon>Alveolata</taxon>
        <taxon>Apicomplexa</taxon>
        <taxon>Conoidasida</taxon>
        <taxon>Coccidia</taxon>
        <taxon>Eucoccidiorida</taxon>
        <taxon>Eimeriorina</taxon>
        <taxon>Cryptosporidiidae</taxon>
        <taxon>Cryptosporidium</taxon>
    </lineage>
</organism>
<dbReference type="SUPFAM" id="SSF50978">
    <property type="entry name" value="WD40 repeat-like"/>
    <property type="match status" value="1"/>
</dbReference>
<gene>
    <name evidence="2" type="ORF">cand_025700</name>
</gene>
<sequence>MDKLPITLFANVCQYLYDVDLLSLLELNRGFSLLWKNYEFWELLIGKKRSFTAMIYKELWDEIYDLRSLGLLYKIDEDNKKSEILKNKGKFINSDNKLTSGYINLILHSIFNLQIELLNTEYFHLLWRNLMNRRLQYLSYRHLLCLFQDVAPILIQRRVKSDLTRGTTKEETDFIPGTLVNSKVVAVYSPLIATCTGKFLNIYELIDNNKKSTLEFQNGQHSLEPMTSLKLRSKIPYKDHLYINETSFQLNLEIYRTDILKVKDHHLEYRKDDKSYLPSKVIRWIFYDNKLIIFITVNYGIYVYDIKNPTVSYVLKDSKSFTAKFDPASQVICYDMSGDSLVVGLADGHLEFWEITKNKQFKSDISSNIGNSKNLKILQINPLNISLKHIINYEHSYTQKMWIEYSDDWSAPLQFIHCCRKCKLAVAIYNGIVRQVRIFNLKKKGNLQVGSFVQKISLCSDIQACIIEPFGRFVVCVDSINENPPHTRLYSIKNGKLIAEFNYRILSPKFTPCGYFMLGINKRTSGSVLNSANSSRNLKKESNSTSSLSIWSIPSFRRIISLQGYSKGKFVDMFFSRSRNSTMLVTVSVSAPYYEDHDNKPLLLTDSHVLFISHDWFAKKKPIEINYISSYKSGYLYDIQLSRLHSFTKQNSIQFQVLQISDLTSNKFIQHLLDLFLAKHTQIISNLFTKGFFPQILYLSSFASTEIQDTDLDISQDNEIHSKFINEFNFLTIVSQENEISNLYSTDIEQWLLREILNENLCNFKRPKGIYKYKQNIK</sequence>
<proteinExistence type="predicted"/>
<dbReference type="EMBL" id="LRBS01000124">
    <property type="protein sequence ID" value="OII71154.1"/>
    <property type="molecule type" value="Genomic_DNA"/>
</dbReference>
<dbReference type="OrthoDB" id="361494at2759"/>
<name>A0A1J4MAB1_9CRYT</name>
<dbReference type="VEuPathDB" id="CryptoDB:cand_025700"/>
<accession>A0A1J4MAB1</accession>
<evidence type="ECO:0000313" key="2">
    <source>
        <dbReference type="EMBL" id="OII71154.1"/>
    </source>
</evidence>
<dbReference type="RefSeq" id="XP_067066522.1">
    <property type="nucleotide sequence ID" value="XM_067212799.1"/>
</dbReference>
<reference evidence="2 3" key="1">
    <citation type="submission" date="2016-10" db="EMBL/GenBank/DDBJ databases">
        <title>Reductive evolution of mitochondrial metabolism and differential evolution of invasion-related proteins in Cryptosporidium.</title>
        <authorList>
            <person name="Liu S."/>
            <person name="Roellig D.M."/>
            <person name="Guo Y."/>
            <person name="Li N."/>
            <person name="Frace M.A."/>
            <person name="Tang K."/>
            <person name="Zhang L."/>
            <person name="Feng Y."/>
            <person name="Xiao L."/>
        </authorList>
    </citation>
    <scope>NUCLEOTIDE SEQUENCE [LARGE SCALE GENOMIC DNA]</scope>
    <source>
        <strain evidence="2">30847</strain>
    </source>
</reference>
<dbReference type="InterPro" id="IPR015943">
    <property type="entry name" value="WD40/YVTN_repeat-like_dom_sf"/>
</dbReference>
<dbReference type="GeneID" id="92366754"/>
<protein>
    <recommendedName>
        <fullName evidence="1">F-box domain-containing protein</fullName>
    </recommendedName>
</protein>
<dbReference type="PROSITE" id="PS50181">
    <property type="entry name" value="FBOX"/>
    <property type="match status" value="1"/>
</dbReference>